<dbReference type="PRINTS" id="PR00469">
    <property type="entry name" value="PNDRDTASEII"/>
</dbReference>
<name>A0A1R4GBU7_9MICO</name>
<organism evidence="5 6">
    <name type="scientific">Agrococcus casei LMG 22410</name>
    <dbReference type="NCBI Taxonomy" id="1255656"/>
    <lineage>
        <taxon>Bacteria</taxon>
        <taxon>Bacillati</taxon>
        <taxon>Actinomycetota</taxon>
        <taxon>Actinomycetes</taxon>
        <taxon>Micrococcales</taxon>
        <taxon>Microbacteriaceae</taxon>
        <taxon>Agrococcus</taxon>
    </lineage>
</organism>
<evidence type="ECO:0000256" key="2">
    <source>
        <dbReference type="ARBA" id="ARBA00023002"/>
    </source>
</evidence>
<keyword evidence="6" id="KW-1185">Reference proteome</keyword>
<dbReference type="EMBL" id="FUHU01000043">
    <property type="protein sequence ID" value="SJM65537.1"/>
    <property type="molecule type" value="Genomic_DNA"/>
</dbReference>
<dbReference type="AlphaFoldDB" id="A0A1R4GBU7"/>
<dbReference type="SUPFAM" id="SSF51905">
    <property type="entry name" value="FAD/NAD(P)-binding domain"/>
    <property type="match status" value="1"/>
</dbReference>
<reference evidence="5 6" key="1">
    <citation type="submission" date="2017-02" db="EMBL/GenBank/DDBJ databases">
        <authorList>
            <person name="Peterson S.W."/>
        </authorList>
    </citation>
    <scope>NUCLEOTIDE SEQUENCE [LARGE SCALE GENOMIC DNA]</scope>
    <source>
        <strain evidence="5 6">LMG 22410</strain>
    </source>
</reference>
<dbReference type="EC" id="1.8.1.9" evidence="5"/>
<dbReference type="PRINTS" id="PR00368">
    <property type="entry name" value="FADPNR"/>
</dbReference>
<dbReference type="InterPro" id="IPR023753">
    <property type="entry name" value="FAD/NAD-binding_dom"/>
</dbReference>
<keyword evidence="2 5" id="KW-0560">Oxidoreductase</keyword>
<evidence type="ECO:0000313" key="5">
    <source>
        <dbReference type="EMBL" id="SJM65537.1"/>
    </source>
</evidence>
<dbReference type="InterPro" id="IPR036188">
    <property type="entry name" value="FAD/NAD-bd_sf"/>
</dbReference>
<dbReference type="GO" id="GO:0004791">
    <property type="term" value="F:thioredoxin-disulfide reductase (NADPH) activity"/>
    <property type="evidence" value="ECO:0007669"/>
    <property type="project" value="UniProtKB-EC"/>
</dbReference>
<protein>
    <submittedName>
        <fullName evidence="5">Thioredoxin reductase</fullName>
        <ecNumber evidence="5">1.8.1.9</ecNumber>
    </submittedName>
</protein>
<gene>
    <name evidence="5" type="ORF">CZ674_10560</name>
</gene>
<evidence type="ECO:0000256" key="3">
    <source>
        <dbReference type="ARBA" id="ARBA00048132"/>
    </source>
</evidence>
<keyword evidence="1" id="KW-0285">Flavoprotein</keyword>
<evidence type="ECO:0000313" key="6">
    <source>
        <dbReference type="Proteomes" id="UP000195787"/>
    </source>
</evidence>
<feature type="domain" description="FAD/NAD(P)-binding" evidence="4">
    <location>
        <begin position="3"/>
        <end position="287"/>
    </location>
</feature>
<accession>A0A1R4GBU7</accession>
<dbReference type="Pfam" id="PF07992">
    <property type="entry name" value="Pyr_redox_2"/>
    <property type="match status" value="1"/>
</dbReference>
<evidence type="ECO:0000259" key="4">
    <source>
        <dbReference type="Pfam" id="PF07992"/>
    </source>
</evidence>
<dbReference type="Proteomes" id="UP000195787">
    <property type="component" value="Unassembled WGS sequence"/>
</dbReference>
<dbReference type="InterPro" id="IPR050097">
    <property type="entry name" value="Ferredoxin-NADP_redctase_2"/>
</dbReference>
<dbReference type="PANTHER" id="PTHR48105">
    <property type="entry name" value="THIOREDOXIN REDUCTASE 1-RELATED-RELATED"/>
    <property type="match status" value="1"/>
</dbReference>
<proteinExistence type="predicted"/>
<dbReference type="Gene3D" id="3.50.50.60">
    <property type="entry name" value="FAD/NAD(P)-binding domain"/>
    <property type="match status" value="2"/>
</dbReference>
<comment type="catalytic activity">
    <reaction evidence="3">
        <text>[thioredoxin]-dithiol + NADP(+) = [thioredoxin]-disulfide + NADPH + H(+)</text>
        <dbReference type="Rhea" id="RHEA:20345"/>
        <dbReference type="Rhea" id="RHEA-COMP:10698"/>
        <dbReference type="Rhea" id="RHEA-COMP:10700"/>
        <dbReference type="ChEBI" id="CHEBI:15378"/>
        <dbReference type="ChEBI" id="CHEBI:29950"/>
        <dbReference type="ChEBI" id="CHEBI:50058"/>
        <dbReference type="ChEBI" id="CHEBI:57783"/>
        <dbReference type="ChEBI" id="CHEBI:58349"/>
        <dbReference type="EC" id="1.8.1.9"/>
    </reaction>
</comment>
<evidence type="ECO:0000256" key="1">
    <source>
        <dbReference type="ARBA" id="ARBA00022630"/>
    </source>
</evidence>
<sequence length="303" mass="32837">MLDAVVIGAGPGGLAATLGLARMRRTVMLLDSNRPRHAATLVSHGYLTRDGISPLELRKLGREEVLAYPHVQYERTIVTSVSPLPDGNFIVVARKPGSQEQSEWHARTVLIATGQTETLPVQEHVRPWYGTSLHSCMDCDGYDKRGQALALIGETEDVADRALIVRQFSRDLKVFTNGSGAVSVADNDQLARLGVEVYDSPIAGIEGGRDGMQAVLLEDGSRHERTAGFVRPEWHATLGFAERLGLEVDEHGLVEVDRKQRTSVLGVYAAGDITPGFRQLQVAAGQGTVAASVINRDLIGREL</sequence>